<feature type="signal peptide" evidence="2">
    <location>
        <begin position="1"/>
        <end position="30"/>
    </location>
</feature>
<sequence>MSLGRVVIGGALGAVVACASAVATGVPAYADSTVTVQGTAFPDPARAQLGYVGCDDLFHRGGDTLTPMIGPGPGGSVLGSRSLGFDLAGGSAAVAVYTVPSVLSTTVASLSVRADARATGVSYVGYQAPADAGTDLIWLGRADLSTPGGAWQSVSAVGRAYTWRQYSQTTSALVATAPGGPATVAEFAAAHGGDGPGLYSLGFGCDGTPFRMDALRIGTPGAVTTYDVEGLRTSVTIGVDSPAGAARSAAGAPVRLTGLLRTGTGDQLPFATMVLEQRRAGGGRWTQAAVAQVDGGTVSATVRPQEDTEYRWRFVDRPLAEGSVSGSVLVRVADAGTTRPSDEPSPQSVQPSEQSSDQPSSQPSDQASAQPSQQHSEQSEQQSQEQVQSSEQPAQQHSQEPSAAPSQAPSPAESQSQETPADAAASAVVEPEPTPAP</sequence>
<keyword evidence="2" id="KW-0732">Signal</keyword>
<evidence type="ECO:0008006" key="5">
    <source>
        <dbReference type="Google" id="ProtNLM"/>
    </source>
</evidence>
<dbReference type="EMBL" id="WUEK01000003">
    <property type="protein sequence ID" value="MXG89116.1"/>
    <property type="molecule type" value="Genomic_DNA"/>
</dbReference>
<evidence type="ECO:0000256" key="2">
    <source>
        <dbReference type="SAM" id="SignalP"/>
    </source>
</evidence>
<keyword evidence="4" id="KW-1185">Reference proteome</keyword>
<evidence type="ECO:0000313" key="4">
    <source>
        <dbReference type="Proteomes" id="UP000473325"/>
    </source>
</evidence>
<accession>A0A6L7ETY4</accession>
<reference evidence="3 4" key="1">
    <citation type="submission" date="2019-12" db="EMBL/GenBank/DDBJ databases">
        <authorList>
            <person name="Kun Z."/>
        </authorList>
    </citation>
    <scope>NUCLEOTIDE SEQUENCE [LARGE SCALE GENOMIC DNA]</scope>
    <source>
        <strain evidence="3 4">YIM 123512</strain>
    </source>
</reference>
<dbReference type="RefSeq" id="WP_160876220.1">
    <property type="nucleotide sequence ID" value="NZ_WUEK01000003.1"/>
</dbReference>
<dbReference type="AlphaFoldDB" id="A0A6L7ETY4"/>
<feature type="chain" id="PRO_5026882338" description="Htaa protein" evidence="2">
    <location>
        <begin position="31"/>
        <end position="437"/>
    </location>
</feature>
<gene>
    <name evidence="3" type="ORF">GRQ65_06080</name>
</gene>
<proteinExistence type="predicted"/>
<name>A0A6L7ETY4_9ACTN</name>
<organism evidence="3 4">
    <name type="scientific">Nocardioides flavescens</name>
    <dbReference type="NCBI Taxonomy" id="2691959"/>
    <lineage>
        <taxon>Bacteria</taxon>
        <taxon>Bacillati</taxon>
        <taxon>Actinomycetota</taxon>
        <taxon>Actinomycetes</taxon>
        <taxon>Propionibacteriales</taxon>
        <taxon>Nocardioidaceae</taxon>
        <taxon>Nocardioides</taxon>
    </lineage>
</organism>
<dbReference type="PROSITE" id="PS51257">
    <property type="entry name" value="PROKAR_LIPOPROTEIN"/>
    <property type="match status" value="1"/>
</dbReference>
<evidence type="ECO:0000256" key="1">
    <source>
        <dbReference type="SAM" id="MobiDB-lite"/>
    </source>
</evidence>
<protein>
    <recommendedName>
        <fullName evidence="5">Htaa protein</fullName>
    </recommendedName>
</protein>
<comment type="caution">
    <text evidence="3">The sequence shown here is derived from an EMBL/GenBank/DDBJ whole genome shotgun (WGS) entry which is preliminary data.</text>
</comment>
<feature type="region of interest" description="Disordered" evidence="1">
    <location>
        <begin position="336"/>
        <end position="437"/>
    </location>
</feature>
<evidence type="ECO:0000313" key="3">
    <source>
        <dbReference type="EMBL" id="MXG89116.1"/>
    </source>
</evidence>
<feature type="compositionally biased region" description="Low complexity" evidence="1">
    <location>
        <begin position="344"/>
        <end position="418"/>
    </location>
</feature>
<dbReference type="Proteomes" id="UP000473325">
    <property type="component" value="Unassembled WGS sequence"/>
</dbReference>